<dbReference type="InterPro" id="IPR013815">
    <property type="entry name" value="ATP_grasp_subdomain_1"/>
</dbReference>
<dbReference type="Gene3D" id="3.30.470.20">
    <property type="entry name" value="ATP-grasp fold, B domain"/>
    <property type="match status" value="1"/>
</dbReference>
<dbReference type="NCBIfam" id="TIGR00768">
    <property type="entry name" value="rimK_fam"/>
    <property type="match status" value="1"/>
</dbReference>
<dbReference type="RefSeq" id="WP_103202540.1">
    <property type="nucleotide sequence ID" value="NZ_CVTD020000015.1"/>
</dbReference>
<keyword evidence="1" id="KW-0479">Metal-binding</keyword>
<protein>
    <recommendedName>
        <fullName evidence="5">ATP-grasp domain-containing protein</fullName>
    </recommendedName>
</protein>
<accession>A0A0H5SH86</accession>
<name>A0A0H5SH86_HERHM</name>
<dbReference type="GO" id="GO:0005737">
    <property type="term" value="C:cytoplasm"/>
    <property type="evidence" value="ECO:0007669"/>
    <property type="project" value="TreeGrafter"/>
</dbReference>
<evidence type="ECO:0000313" key="6">
    <source>
        <dbReference type="EMBL" id="CRZ34425.1"/>
    </source>
</evidence>
<sequence>MTGLLVVNEFLNSNKFNEIHQWLIDAAIRQGIKLIKKTNAQLLIELPVKNLRKSFQPEADFVLFLDKDVRLAEYLELMGYRVFNSSKAIYACDDKSMTHLLLSGADIPMPKTIVAPMTFTNIGYTDLYFLEDVAERLGYPMVVKECFGSFGQQVYLVKDMDELAATVKQIGAKPMLFQEYIKSSHGRDIRLQVVGKQVIAAMYRYSDSGDFRANLTIGGKMKAYQPTKEQVDLALKSCEVLGLDFAGVDILFGKNDEPLVCEVNSNAHFKNIYDCTGVNAADAIITHIKSKIQ</sequence>
<dbReference type="PANTHER" id="PTHR21621">
    <property type="entry name" value="RIBOSOMAL PROTEIN S6 MODIFICATION PROTEIN"/>
    <property type="match status" value="1"/>
</dbReference>
<reference evidence="6 7" key="1">
    <citation type="submission" date="2015-06" db="EMBL/GenBank/DDBJ databases">
        <authorList>
            <person name="Wibberg Daniel"/>
        </authorList>
    </citation>
    <scope>NUCLEOTIDE SEQUENCE [LARGE SCALE GENOMIC DNA]</scope>
    <source>
        <strain evidence="6 7">T3/55T</strain>
    </source>
</reference>
<dbReference type="PANTHER" id="PTHR21621:SF0">
    <property type="entry name" value="BETA-CITRYLGLUTAMATE SYNTHASE B-RELATED"/>
    <property type="match status" value="1"/>
</dbReference>
<dbReference type="Gene3D" id="3.40.50.20">
    <property type="match status" value="1"/>
</dbReference>
<dbReference type="InterPro" id="IPR004666">
    <property type="entry name" value="Rp_bS6_RimK/Lys_biosynth_LsyX"/>
</dbReference>
<evidence type="ECO:0000313" key="7">
    <source>
        <dbReference type="Proteomes" id="UP000236497"/>
    </source>
</evidence>
<evidence type="ECO:0000256" key="3">
    <source>
        <dbReference type="ARBA" id="ARBA00022840"/>
    </source>
</evidence>
<dbReference type="GO" id="GO:0046872">
    <property type="term" value="F:metal ion binding"/>
    <property type="evidence" value="ECO:0007669"/>
    <property type="project" value="UniProtKB-KW"/>
</dbReference>
<dbReference type="OrthoDB" id="9786585at2"/>
<dbReference type="Pfam" id="PF08443">
    <property type="entry name" value="RimK"/>
    <property type="match status" value="1"/>
</dbReference>
<dbReference type="InterPro" id="IPR013651">
    <property type="entry name" value="ATP-grasp_RimK-type"/>
</dbReference>
<dbReference type="PROSITE" id="PS50975">
    <property type="entry name" value="ATP_GRASP"/>
    <property type="match status" value="1"/>
</dbReference>
<dbReference type="AlphaFoldDB" id="A0A0H5SH86"/>
<dbReference type="GO" id="GO:0016879">
    <property type="term" value="F:ligase activity, forming carbon-nitrogen bonds"/>
    <property type="evidence" value="ECO:0007669"/>
    <property type="project" value="TreeGrafter"/>
</dbReference>
<proteinExistence type="predicted"/>
<dbReference type="SUPFAM" id="SSF56059">
    <property type="entry name" value="Glutathione synthetase ATP-binding domain-like"/>
    <property type="match status" value="1"/>
</dbReference>
<evidence type="ECO:0000256" key="2">
    <source>
        <dbReference type="ARBA" id="ARBA00022741"/>
    </source>
</evidence>
<organism evidence="6 7">
    <name type="scientific">Herbinix hemicellulosilytica</name>
    <dbReference type="NCBI Taxonomy" id="1564487"/>
    <lineage>
        <taxon>Bacteria</taxon>
        <taxon>Bacillati</taxon>
        <taxon>Bacillota</taxon>
        <taxon>Clostridia</taxon>
        <taxon>Lachnospirales</taxon>
        <taxon>Lachnospiraceae</taxon>
        <taxon>Herbinix</taxon>
    </lineage>
</organism>
<keyword evidence="7" id="KW-1185">Reference proteome</keyword>
<dbReference type="Gene3D" id="3.30.1490.20">
    <property type="entry name" value="ATP-grasp fold, A domain"/>
    <property type="match status" value="1"/>
</dbReference>
<evidence type="ECO:0000259" key="5">
    <source>
        <dbReference type="PROSITE" id="PS50975"/>
    </source>
</evidence>
<dbReference type="GO" id="GO:0005524">
    <property type="term" value="F:ATP binding"/>
    <property type="evidence" value="ECO:0007669"/>
    <property type="project" value="UniProtKB-UniRule"/>
</dbReference>
<evidence type="ECO:0000256" key="4">
    <source>
        <dbReference type="PROSITE-ProRule" id="PRU00409"/>
    </source>
</evidence>
<dbReference type="InterPro" id="IPR011761">
    <property type="entry name" value="ATP-grasp"/>
</dbReference>
<evidence type="ECO:0000256" key="1">
    <source>
        <dbReference type="ARBA" id="ARBA00022723"/>
    </source>
</evidence>
<gene>
    <name evidence="6" type="ORF">HHT355_1223</name>
</gene>
<dbReference type="Proteomes" id="UP000236497">
    <property type="component" value="Unassembled WGS sequence"/>
</dbReference>
<keyword evidence="3 4" id="KW-0067">ATP-binding</keyword>
<keyword evidence="2 4" id="KW-0547">Nucleotide-binding</keyword>
<dbReference type="EMBL" id="CVTD020000015">
    <property type="protein sequence ID" value="CRZ34425.1"/>
    <property type="molecule type" value="Genomic_DNA"/>
</dbReference>
<feature type="domain" description="ATP-grasp" evidence="5">
    <location>
        <begin position="99"/>
        <end position="289"/>
    </location>
</feature>